<organism evidence="1 2">
    <name type="scientific">Vitis vinifera</name>
    <name type="common">Grape</name>
    <dbReference type="NCBI Taxonomy" id="29760"/>
    <lineage>
        <taxon>Eukaryota</taxon>
        <taxon>Viridiplantae</taxon>
        <taxon>Streptophyta</taxon>
        <taxon>Embryophyta</taxon>
        <taxon>Tracheophyta</taxon>
        <taxon>Spermatophyta</taxon>
        <taxon>Magnoliopsida</taxon>
        <taxon>eudicotyledons</taxon>
        <taxon>Gunneridae</taxon>
        <taxon>Pentapetalae</taxon>
        <taxon>rosids</taxon>
        <taxon>Vitales</taxon>
        <taxon>Vitaceae</taxon>
        <taxon>Viteae</taxon>
        <taxon>Vitis</taxon>
    </lineage>
</organism>
<dbReference type="Proteomes" id="UP000288805">
    <property type="component" value="Unassembled WGS sequence"/>
</dbReference>
<accession>A0A438FKU9</accession>
<evidence type="ECO:0000313" key="1">
    <source>
        <dbReference type="EMBL" id="RVW60655.1"/>
    </source>
</evidence>
<reference evidence="1 2" key="1">
    <citation type="journal article" date="2018" name="PLoS Genet.">
        <title>Population sequencing reveals clonal diversity and ancestral inbreeding in the grapevine cultivar Chardonnay.</title>
        <authorList>
            <person name="Roach M.J."/>
            <person name="Johnson D.L."/>
            <person name="Bohlmann J."/>
            <person name="van Vuuren H.J."/>
            <person name="Jones S.J."/>
            <person name="Pretorius I.S."/>
            <person name="Schmidt S.A."/>
            <person name="Borneman A.R."/>
        </authorList>
    </citation>
    <scope>NUCLEOTIDE SEQUENCE [LARGE SCALE GENOMIC DNA]</scope>
    <source>
        <strain evidence="2">cv. Chardonnay</strain>
        <tissue evidence="1">Leaf</tissue>
    </source>
</reference>
<name>A0A438FKU9_VITVI</name>
<dbReference type="AlphaFoldDB" id="A0A438FKU9"/>
<comment type="caution">
    <text evidence="1">The sequence shown here is derived from an EMBL/GenBank/DDBJ whole genome shotgun (WGS) entry which is preliminary data.</text>
</comment>
<gene>
    <name evidence="1" type="ORF">CK203_048896</name>
</gene>
<protein>
    <submittedName>
        <fullName evidence="1">Uncharacterized protein</fullName>
    </submittedName>
</protein>
<sequence>MVLFCENTTAIEIANNPIQHDPTKHIELHVIHFMHHYPSWAYVISMHQLESQGRKPNSFQFPRVINSGKHSCDRVSFWSPSPDPKAFRRSNRRQKTFTAGDFSANFPAMSFSDTQGAPGGDLQFFPKHRSQKTTTRAGHARFSGRHCISRAAREGVSHFPATRFLLQPRLTD</sequence>
<evidence type="ECO:0000313" key="2">
    <source>
        <dbReference type="Proteomes" id="UP000288805"/>
    </source>
</evidence>
<proteinExistence type="predicted"/>
<dbReference type="EMBL" id="QGNW01000848">
    <property type="protein sequence ID" value="RVW60655.1"/>
    <property type="molecule type" value="Genomic_DNA"/>
</dbReference>